<protein>
    <submittedName>
        <fullName evidence="1">Uncharacterized protein</fullName>
    </submittedName>
</protein>
<organism evidence="1 2">
    <name type="scientific">Dermacentor silvarum</name>
    <name type="common">Tick</name>
    <dbReference type="NCBI Taxonomy" id="543639"/>
    <lineage>
        <taxon>Eukaryota</taxon>
        <taxon>Metazoa</taxon>
        <taxon>Ecdysozoa</taxon>
        <taxon>Arthropoda</taxon>
        <taxon>Chelicerata</taxon>
        <taxon>Arachnida</taxon>
        <taxon>Acari</taxon>
        <taxon>Parasitiformes</taxon>
        <taxon>Ixodida</taxon>
        <taxon>Ixodoidea</taxon>
        <taxon>Ixodidae</taxon>
        <taxon>Rhipicephalinae</taxon>
        <taxon>Dermacentor</taxon>
    </lineage>
</organism>
<evidence type="ECO:0000313" key="1">
    <source>
        <dbReference type="EMBL" id="KAH7954335.1"/>
    </source>
</evidence>
<gene>
    <name evidence="1" type="ORF">HPB49_017681</name>
</gene>
<reference evidence="1" key="1">
    <citation type="submission" date="2020-05" db="EMBL/GenBank/DDBJ databases">
        <title>Large-scale comparative analyses of tick genomes elucidate their genetic diversity and vector capacities.</title>
        <authorList>
            <person name="Jia N."/>
            <person name="Wang J."/>
            <person name="Shi W."/>
            <person name="Du L."/>
            <person name="Sun Y."/>
            <person name="Zhan W."/>
            <person name="Jiang J."/>
            <person name="Wang Q."/>
            <person name="Zhang B."/>
            <person name="Ji P."/>
            <person name="Sakyi L.B."/>
            <person name="Cui X."/>
            <person name="Yuan T."/>
            <person name="Jiang B."/>
            <person name="Yang W."/>
            <person name="Lam T.T.-Y."/>
            <person name="Chang Q."/>
            <person name="Ding S."/>
            <person name="Wang X."/>
            <person name="Zhu J."/>
            <person name="Ruan X."/>
            <person name="Zhao L."/>
            <person name="Wei J."/>
            <person name="Que T."/>
            <person name="Du C."/>
            <person name="Cheng J."/>
            <person name="Dai P."/>
            <person name="Han X."/>
            <person name="Huang E."/>
            <person name="Gao Y."/>
            <person name="Liu J."/>
            <person name="Shao H."/>
            <person name="Ye R."/>
            <person name="Li L."/>
            <person name="Wei W."/>
            <person name="Wang X."/>
            <person name="Wang C."/>
            <person name="Yang T."/>
            <person name="Huo Q."/>
            <person name="Li W."/>
            <person name="Guo W."/>
            <person name="Chen H."/>
            <person name="Zhou L."/>
            <person name="Ni X."/>
            <person name="Tian J."/>
            <person name="Zhou Y."/>
            <person name="Sheng Y."/>
            <person name="Liu T."/>
            <person name="Pan Y."/>
            <person name="Xia L."/>
            <person name="Li J."/>
            <person name="Zhao F."/>
            <person name="Cao W."/>
        </authorList>
    </citation>
    <scope>NUCLEOTIDE SEQUENCE</scope>
    <source>
        <strain evidence="1">Dsil-2018</strain>
    </source>
</reference>
<comment type="caution">
    <text evidence="1">The sequence shown here is derived from an EMBL/GenBank/DDBJ whole genome shotgun (WGS) entry which is preliminary data.</text>
</comment>
<name>A0ACB8CYG5_DERSI</name>
<keyword evidence="2" id="KW-1185">Reference proteome</keyword>
<accession>A0ACB8CYG5</accession>
<dbReference type="EMBL" id="CM023473">
    <property type="protein sequence ID" value="KAH7954335.1"/>
    <property type="molecule type" value="Genomic_DNA"/>
</dbReference>
<sequence length="152" mass="17471">MTDPSNLRPSGNLPRLTLPRAHGTGRRRLCHGPSGCKRNHMADEALADDSTTEPDYSRPQPLHLLAAFLFESFFLQNGGQQKAKLDRDWMGRKELGVQNLLYEELLKTDFDQYRMLLRVSREQFLQLLSRLGPRIRREDTVMRCSISAETTV</sequence>
<dbReference type="Proteomes" id="UP000821865">
    <property type="component" value="Chromosome 4"/>
</dbReference>
<evidence type="ECO:0000313" key="2">
    <source>
        <dbReference type="Proteomes" id="UP000821865"/>
    </source>
</evidence>
<proteinExistence type="predicted"/>